<evidence type="ECO:0000256" key="7">
    <source>
        <dbReference type="ARBA" id="ARBA00022779"/>
    </source>
</evidence>
<keyword evidence="9 10" id="KW-0472">Membrane</keyword>
<keyword evidence="6" id="KW-0812">Transmembrane</keyword>
<keyword evidence="13" id="KW-1185">Reference proteome</keyword>
<name>A0A850QF27_9BURK</name>
<feature type="signal peptide" evidence="11">
    <location>
        <begin position="1"/>
        <end position="27"/>
    </location>
</feature>
<comment type="caution">
    <text evidence="12">The sequence shown here is derived from an EMBL/GenBank/DDBJ whole genome shotgun (WGS) entry which is preliminary data.</text>
</comment>
<dbReference type="RefSeq" id="WP_176803264.1">
    <property type="nucleotide sequence ID" value="NZ_JABXYJ010000004.1"/>
</dbReference>
<keyword evidence="12" id="KW-0969">Cilium</keyword>
<organism evidence="12 13">
    <name type="scientific">Undibacterium oligocarboniphilum</name>
    <dbReference type="NCBI Taxonomy" id="666702"/>
    <lineage>
        <taxon>Bacteria</taxon>
        <taxon>Pseudomonadati</taxon>
        <taxon>Pseudomonadota</taxon>
        <taxon>Betaproteobacteria</taxon>
        <taxon>Burkholderiales</taxon>
        <taxon>Oxalobacteraceae</taxon>
        <taxon>Undibacterium</taxon>
    </lineage>
</organism>
<keyword evidence="5 10" id="KW-0145">Chemotaxis</keyword>
<dbReference type="AlphaFoldDB" id="A0A850QF27"/>
<sequence>MLNITSLKTLLTAILLLSALQSGSALANSGGKEANAGTPTAVLEPFTVNLSSFDRYLQINITLQVASVEAADKIKLYMPVVRHSMIMLLSGKESAQIQNSEGKHALIDEIKERLNGVLGLKEHDGVTDVFFVNFVIQ</sequence>
<keyword evidence="7 10" id="KW-0283">Flagellar rotation</keyword>
<dbReference type="PANTHER" id="PTHR35091:SF2">
    <property type="entry name" value="FLAGELLAR PROTEIN FLIL"/>
    <property type="match status" value="1"/>
</dbReference>
<dbReference type="GO" id="GO:0005886">
    <property type="term" value="C:plasma membrane"/>
    <property type="evidence" value="ECO:0007669"/>
    <property type="project" value="UniProtKB-SubCell"/>
</dbReference>
<comment type="subcellular location">
    <subcellularLocation>
        <location evidence="10">Cell inner membrane</location>
    </subcellularLocation>
    <subcellularLocation>
        <location evidence="2">Cell membrane</location>
        <topology evidence="2">Single-pass membrane protein</topology>
    </subcellularLocation>
</comment>
<keyword evidence="10" id="KW-0997">Cell inner membrane</keyword>
<dbReference type="Proteomes" id="UP000588051">
    <property type="component" value="Unassembled WGS sequence"/>
</dbReference>
<evidence type="ECO:0000256" key="4">
    <source>
        <dbReference type="ARBA" id="ARBA00022475"/>
    </source>
</evidence>
<dbReference type="GO" id="GO:0009425">
    <property type="term" value="C:bacterial-type flagellum basal body"/>
    <property type="evidence" value="ECO:0007669"/>
    <property type="project" value="InterPro"/>
</dbReference>
<dbReference type="GO" id="GO:0071978">
    <property type="term" value="P:bacterial-type flagellum-dependent swarming motility"/>
    <property type="evidence" value="ECO:0007669"/>
    <property type="project" value="TreeGrafter"/>
</dbReference>
<keyword evidence="4" id="KW-1003">Cell membrane</keyword>
<proteinExistence type="inferred from homology"/>
<evidence type="ECO:0000256" key="2">
    <source>
        <dbReference type="ARBA" id="ARBA00004162"/>
    </source>
</evidence>
<reference evidence="12 13" key="1">
    <citation type="submission" date="2020-06" db="EMBL/GenBank/DDBJ databases">
        <authorList>
            <person name="Qiu C."/>
            <person name="Liu Z."/>
        </authorList>
    </citation>
    <scope>NUCLEOTIDE SEQUENCE [LARGE SCALE GENOMIC DNA]</scope>
    <source>
        <strain evidence="12 13">EM 1</strain>
    </source>
</reference>
<keyword evidence="12" id="KW-0282">Flagellum</keyword>
<gene>
    <name evidence="12" type="ORF">HV832_08735</name>
</gene>
<keyword evidence="11" id="KW-0732">Signal</keyword>
<protein>
    <recommendedName>
        <fullName evidence="10">Flagellar protein FliL</fullName>
    </recommendedName>
</protein>
<evidence type="ECO:0000256" key="6">
    <source>
        <dbReference type="ARBA" id="ARBA00022692"/>
    </source>
</evidence>
<comment type="similarity">
    <text evidence="3 10">Belongs to the FliL family.</text>
</comment>
<evidence type="ECO:0000256" key="11">
    <source>
        <dbReference type="SAM" id="SignalP"/>
    </source>
</evidence>
<comment type="function">
    <text evidence="1 10">Controls the rotational direction of flagella during chemotaxis.</text>
</comment>
<dbReference type="EMBL" id="JABXYJ010000004">
    <property type="protein sequence ID" value="NVO77918.1"/>
    <property type="molecule type" value="Genomic_DNA"/>
</dbReference>
<evidence type="ECO:0000256" key="10">
    <source>
        <dbReference type="RuleBase" id="RU364125"/>
    </source>
</evidence>
<dbReference type="GO" id="GO:0006935">
    <property type="term" value="P:chemotaxis"/>
    <property type="evidence" value="ECO:0007669"/>
    <property type="project" value="UniProtKB-KW"/>
</dbReference>
<dbReference type="Pfam" id="PF03748">
    <property type="entry name" value="FliL"/>
    <property type="match status" value="1"/>
</dbReference>
<accession>A0A850QF27</accession>
<evidence type="ECO:0000256" key="5">
    <source>
        <dbReference type="ARBA" id="ARBA00022500"/>
    </source>
</evidence>
<dbReference type="InterPro" id="IPR005503">
    <property type="entry name" value="FliL"/>
</dbReference>
<evidence type="ECO:0000256" key="9">
    <source>
        <dbReference type="ARBA" id="ARBA00023136"/>
    </source>
</evidence>
<evidence type="ECO:0000256" key="3">
    <source>
        <dbReference type="ARBA" id="ARBA00008281"/>
    </source>
</evidence>
<feature type="chain" id="PRO_5032484429" description="Flagellar protein FliL" evidence="11">
    <location>
        <begin position="28"/>
        <end position="137"/>
    </location>
</feature>
<evidence type="ECO:0000313" key="13">
    <source>
        <dbReference type="Proteomes" id="UP000588051"/>
    </source>
</evidence>
<evidence type="ECO:0000256" key="8">
    <source>
        <dbReference type="ARBA" id="ARBA00022989"/>
    </source>
</evidence>
<evidence type="ECO:0000313" key="12">
    <source>
        <dbReference type="EMBL" id="NVO77918.1"/>
    </source>
</evidence>
<dbReference type="PANTHER" id="PTHR35091">
    <property type="entry name" value="FLAGELLAR PROTEIN FLIL"/>
    <property type="match status" value="1"/>
</dbReference>
<evidence type="ECO:0000256" key="1">
    <source>
        <dbReference type="ARBA" id="ARBA00002254"/>
    </source>
</evidence>
<keyword evidence="12" id="KW-0966">Cell projection</keyword>
<keyword evidence="8" id="KW-1133">Transmembrane helix</keyword>